<comment type="cofactor">
    <cofactor evidence="1 12">
        <name>Mg(2+)</name>
        <dbReference type="ChEBI" id="CHEBI:18420"/>
    </cofactor>
</comment>
<dbReference type="SUPFAM" id="SSF55681">
    <property type="entry name" value="Class II aaRS and biotin synthetases"/>
    <property type="match status" value="1"/>
</dbReference>
<dbReference type="Gene3D" id="3.50.40.10">
    <property type="entry name" value="Phenylalanyl-trna Synthetase, Chain B, domain 3"/>
    <property type="match status" value="1"/>
</dbReference>
<feature type="binding site" evidence="12">
    <location>
        <position position="333"/>
    </location>
    <ligand>
        <name>Mg(2+)</name>
        <dbReference type="ChEBI" id="CHEBI:18420"/>
        <note>shared with alpha subunit</note>
    </ligand>
</feature>
<dbReference type="AlphaFoldDB" id="A0A1Y3GDE4"/>
<dbReference type="RefSeq" id="WP_161490767.1">
    <property type="nucleotide sequence ID" value="NZ_MRZU01000003.1"/>
</dbReference>
<dbReference type="PROSITE" id="PS51483">
    <property type="entry name" value="B5"/>
    <property type="match status" value="1"/>
</dbReference>
<gene>
    <name evidence="12" type="primary">pheT</name>
    <name evidence="14" type="ORF">AMET1_0911</name>
</gene>
<dbReference type="InterPro" id="IPR005146">
    <property type="entry name" value="B3/B4_tRNA-bd"/>
</dbReference>
<keyword evidence="15" id="KW-1185">Reference proteome</keyword>
<dbReference type="InterPro" id="IPR020825">
    <property type="entry name" value="Phe-tRNA_synthase-like_B3/B4"/>
</dbReference>
<dbReference type="Pfam" id="PF17759">
    <property type="entry name" value="tRNA_synthFbeta"/>
    <property type="match status" value="1"/>
</dbReference>
<evidence type="ECO:0000256" key="10">
    <source>
        <dbReference type="ARBA" id="ARBA00022917"/>
    </source>
</evidence>
<dbReference type="FunFam" id="3.50.40.10:FF:000003">
    <property type="entry name" value="Phenylalanine--tRNA ligase beta subunit"/>
    <property type="match status" value="1"/>
</dbReference>
<dbReference type="PANTHER" id="PTHR10947">
    <property type="entry name" value="PHENYLALANYL-TRNA SYNTHETASE BETA CHAIN AND LEUCINE-RICH REPEAT-CONTAINING PROTEIN 47"/>
    <property type="match status" value="1"/>
</dbReference>
<dbReference type="GO" id="GO:0006432">
    <property type="term" value="P:phenylalanyl-tRNA aminoacylation"/>
    <property type="evidence" value="ECO:0007669"/>
    <property type="project" value="UniProtKB-UniRule"/>
</dbReference>
<dbReference type="InterPro" id="IPR009061">
    <property type="entry name" value="DNA-bd_dom_put_sf"/>
</dbReference>
<organism evidence="14 15">
    <name type="scientific">Methanonatronarchaeum thermophilum</name>
    <dbReference type="NCBI Taxonomy" id="1927129"/>
    <lineage>
        <taxon>Archaea</taxon>
        <taxon>Methanobacteriati</taxon>
        <taxon>Methanobacteriota</taxon>
        <taxon>Methanonatronarchaeia</taxon>
        <taxon>Methanonatronarchaeales</taxon>
        <taxon>Methanonatronarchaeaceae</taxon>
        <taxon>Methanonatronarchaeum</taxon>
    </lineage>
</organism>
<keyword evidence="7 12" id="KW-0547">Nucleotide-binding</keyword>
<keyword evidence="4 12" id="KW-0963">Cytoplasm</keyword>
<dbReference type="SUPFAM" id="SSF56037">
    <property type="entry name" value="PheT/TilS domain"/>
    <property type="match status" value="1"/>
</dbReference>
<dbReference type="InterPro" id="IPR005147">
    <property type="entry name" value="tRNA_synthase_B5-dom"/>
</dbReference>
<evidence type="ECO:0000256" key="3">
    <source>
        <dbReference type="ARBA" id="ARBA00007438"/>
    </source>
</evidence>
<comment type="caution">
    <text evidence="14">The sequence shown here is derived from an EMBL/GenBank/DDBJ whole genome shotgun (WGS) entry which is preliminary data.</text>
</comment>
<dbReference type="InterPro" id="IPR045864">
    <property type="entry name" value="aa-tRNA-synth_II/BPL/LPL"/>
</dbReference>
<dbReference type="InterPro" id="IPR041616">
    <property type="entry name" value="PheRS_beta_core"/>
</dbReference>
<evidence type="ECO:0000256" key="1">
    <source>
        <dbReference type="ARBA" id="ARBA00001946"/>
    </source>
</evidence>
<evidence type="ECO:0000259" key="13">
    <source>
        <dbReference type="PROSITE" id="PS51483"/>
    </source>
</evidence>
<dbReference type="OrthoDB" id="10073at2157"/>
<feature type="domain" description="B5" evidence="13">
    <location>
        <begin position="270"/>
        <end position="345"/>
    </location>
</feature>
<evidence type="ECO:0000256" key="11">
    <source>
        <dbReference type="ARBA" id="ARBA00023146"/>
    </source>
</evidence>
<comment type="similarity">
    <text evidence="3 12">Belongs to the phenylalanyl-tRNA synthetase beta subunit family. Type 2 subfamily.</text>
</comment>
<evidence type="ECO:0000256" key="6">
    <source>
        <dbReference type="ARBA" id="ARBA00022723"/>
    </source>
</evidence>
<dbReference type="Proteomes" id="UP000195137">
    <property type="component" value="Unassembled WGS sequence"/>
</dbReference>
<dbReference type="EC" id="6.1.1.20" evidence="12"/>
<evidence type="ECO:0000256" key="2">
    <source>
        <dbReference type="ARBA" id="ARBA00004496"/>
    </source>
</evidence>
<evidence type="ECO:0000256" key="5">
    <source>
        <dbReference type="ARBA" id="ARBA00022598"/>
    </source>
</evidence>
<comment type="subunit">
    <text evidence="12">Tetramer of two alpha and two beta subunits.</text>
</comment>
<evidence type="ECO:0000256" key="7">
    <source>
        <dbReference type="ARBA" id="ARBA00022741"/>
    </source>
</evidence>
<evidence type="ECO:0000256" key="12">
    <source>
        <dbReference type="HAMAP-Rule" id="MF_00284"/>
    </source>
</evidence>
<feature type="binding site" evidence="12">
    <location>
        <position position="329"/>
    </location>
    <ligand>
        <name>Mg(2+)</name>
        <dbReference type="ChEBI" id="CHEBI:18420"/>
        <note>shared with alpha subunit</note>
    </ligand>
</feature>
<evidence type="ECO:0000313" key="15">
    <source>
        <dbReference type="Proteomes" id="UP000195137"/>
    </source>
</evidence>
<dbReference type="Pfam" id="PF03484">
    <property type="entry name" value="B5"/>
    <property type="match status" value="1"/>
</dbReference>
<dbReference type="SMART" id="SM00874">
    <property type="entry name" value="B5"/>
    <property type="match status" value="1"/>
</dbReference>
<protein>
    <recommendedName>
        <fullName evidence="12">Phenylalanine--tRNA ligase beta subunit</fullName>
        <ecNumber evidence="12">6.1.1.20</ecNumber>
    </recommendedName>
    <alternativeName>
        <fullName evidence="12">Phenylalanyl-tRNA synthetase beta subunit</fullName>
        <shortName evidence="12">PheRS</shortName>
    </alternativeName>
</protein>
<comment type="subcellular location">
    <subcellularLocation>
        <location evidence="2 12">Cytoplasm</location>
    </subcellularLocation>
</comment>
<sequence length="548" mass="62851">MPVIEIDLPEIEELVQKDRETILDRVPMIGADVERIEGETAYIEFFPNRPDLFSIEGIARALKGFLETETGLPQYKTKQPKTKMKIHQSVNQVRPEAVGAIVKNLKLNEKTIKTIMDLQENLHWGLGRDRKKVSIGIHDLDKTTPPFTYKAVNPNTHPFTPLNTNQKMTPKQILKKHPKGQKYKHIIQNSKKYPIITDNQNQILSFPPIINSKLTEVNTNTKNVFIDVTGTQKHSINKALNIITTALAERNGQIEQIQLTGKTNQKTPNLKPKKHTIKHKEIQNLIGQNITPQQATKALEKMRYKAKQKQNKIEVWTPNYRADILHKWDIIEDIAIGYGYQNIQPKLPKTPGIGSSHPTEELGDKLRDIMTGLGYNEVMTLTLTNKQETKKLNKQTKNPVKIQNPISTDHTILRETIYPKLMQILKLNKHRDLPQKIFEYGECFHQNKKINECRHLTAIAIGPKMNYSQIKSHTEAILNELNTKTKHKPLQNGPYIPGRAAKITKNNKKIGEYGEIHPKIIQKYELNHPITALEIEPQKIPKNQTKTH</sequence>
<dbReference type="GO" id="GO:0009328">
    <property type="term" value="C:phenylalanine-tRNA ligase complex"/>
    <property type="evidence" value="ECO:0007669"/>
    <property type="project" value="TreeGrafter"/>
</dbReference>
<dbReference type="GO" id="GO:0005524">
    <property type="term" value="F:ATP binding"/>
    <property type="evidence" value="ECO:0007669"/>
    <property type="project" value="UniProtKB-UniRule"/>
</dbReference>
<dbReference type="NCBIfam" id="TIGR00471">
    <property type="entry name" value="pheT_arch"/>
    <property type="match status" value="1"/>
</dbReference>
<dbReference type="CDD" id="cd00769">
    <property type="entry name" value="PheRS_beta_core"/>
    <property type="match status" value="1"/>
</dbReference>
<dbReference type="GO" id="GO:0000287">
    <property type="term" value="F:magnesium ion binding"/>
    <property type="evidence" value="ECO:0007669"/>
    <property type="project" value="InterPro"/>
</dbReference>
<dbReference type="GO" id="GO:0003723">
    <property type="term" value="F:RNA binding"/>
    <property type="evidence" value="ECO:0007669"/>
    <property type="project" value="InterPro"/>
</dbReference>
<keyword evidence="8 12" id="KW-0067">ATP-binding</keyword>
<feature type="binding site" evidence="12">
    <location>
        <position position="332"/>
    </location>
    <ligand>
        <name>Mg(2+)</name>
        <dbReference type="ChEBI" id="CHEBI:18420"/>
        <note>shared with alpha subunit</note>
    </ligand>
</feature>
<feature type="binding site" evidence="12">
    <location>
        <position position="323"/>
    </location>
    <ligand>
        <name>Mg(2+)</name>
        <dbReference type="ChEBI" id="CHEBI:18420"/>
        <note>shared with alpha subunit</note>
    </ligand>
</feature>
<evidence type="ECO:0000256" key="4">
    <source>
        <dbReference type="ARBA" id="ARBA00022490"/>
    </source>
</evidence>
<keyword evidence="5 12" id="KW-0436">Ligase</keyword>
<dbReference type="HAMAP" id="MF_00284">
    <property type="entry name" value="Phe_tRNA_synth_beta2"/>
    <property type="match status" value="1"/>
</dbReference>
<keyword evidence="11 12" id="KW-0030">Aminoacyl-tRNA synthetase</keyword>
<dbReference type="SUPFAM" id="SSF46955">
    <property type="entry name" value="Putative DNA-binding domain"/>
    <property type="match status" value="2"/>
</dbReference>
<evidence type="ECO:0000313" key="14">
    <source>
        <dbReference type="EMBL" id="OUJ19257.1"/>
    </source>
</evidence>
<evidence type="ECO:0000256" key="9">
    <source>
        <dbReference type="ARBA" id="ARBA00022842"/>
    </source>
</evidence>
<dbReference type="Gene3D" id="3.30.930.10">
    <property type="entry name" value="Bira Bifunctional Protein, Domain 2"/>
    <property type="match status" value="1"/>
</dbReference>
<reference evidence="14 15" key="1">
    <citation type="submission" date="2016-12" db="EMBL/GenBank/DDBJ databases">
        <title>Discovery of methanogenic haloarchaea.</title>
        <authorList>
            <person name="Sorokin D.Y."/>
            <person name="Makarova K.S."/>
            <person name="Abbas B."/>
            <person name="Ferrer M."/>
            <person name="Golyshin P.N."/>
        </authorList>
    </citation>
    <scope>NUCLEOTIDE SEQUENCE [LARGE SCALE GENOMIC DNA]</scope>
    <source>
        <strain evidence="14">AMET1</strain>
    </source>
</reference>
<accession>A0A1Y3GDE4</accession>
<comment type="catalytic activity">
    <reaction evidence="12">
        <text>tRNA(Phe) + L-phenylalanine + ATP = L-phenylalanyl-tRNA(Phe) + AMP + diphosphate + H(+)</text>
        <dbReference type="Rhea" id="RHEA:19413"/>
        <dbReference type="Rhea" id="RHEA-COMP:9668"/>
        <dbReference type="Rhea" id="RHEA-COMP:9699"/>
        <dbReference type="ChEBI" id="CHEBI:15378"/>
        <dbReference type="ChEBI" id="CHEBI:30616"/>
        <dbReference type="ChEBI" id="CHEBI:33019"/>
        <dbReference type="ChEBI" id="CHEBI:58095"/>
        <dbReference type="ChEBI" id="CHEBI:78442"/>
        <dbReference type="ChEBI" id="CHEBI:78531"/>
        <dbReference type="ChEBI" id="CHEBI:456215"/>
        <dbReference type="EC" id="6.1.1.20"/>
    </reaction>
</comment>
<dbReference type="GO" id="GO:0004826">
    <property type="term" value="F:phenylalanine-tRNA ligase activity"/>
    <property type="evidence" value="ECO:0007669"/>
    <property type="project" value="UniProtKB-UniRule"/>
</dbReference>
<keyword evidence="10 12" id="KW-0648">Protein biosynthesis</keyword>
<keyword evidence="6 12" id="KW-0479">Metal-binding</keyword>
<dbReference type="Gene3D" id="3.30.56.10">
    <property type="match status" value="2"/>
</dbReference>
<dbReference type="Pfam" id="PF03483">
    <property type="entry name" value="B3_4"/>
    <property type="match status" value="1"/>
</dbReference>
<dbReference type="SMART" id="SM00873">
    <property type="entry name" value="B3_4"/>
    <property type="match status" value="1"/>
</dbReference>
<name>A0A1Y3GDE4_9EURY</name>
<keyword evidence="9 12" id="KW-0460">Magnesium</keyword>
<evidence type="ECO:0000256" key="8">
    <source>
        <dbReference type="ARBA" id="ARBA00022840"/>
    </source>
</evidence>
<dbReference type="PANTHER" id="PTHR10947:SF0">
    <property type="entry name" value="PHENYLALANINE--TRNA LIGASE BETA SUBUNIT"/>
    <property type="match status" value="1"/>
</dbReference>
<dbReference type="InterPro" id="IPR045060">
    <property type="entry name" value="Phe-tRNA-ligase_IIc_bsu"/>
</dbReference>
<proteinExistence type="inferred from homology"/>
<dbReference type="InterPro" id="IPR004531">
    <property type="entry name" value="Phe-tRNA-synth_IIc_bsu_arc_euk"/>
</dbReference>
<dbReference type="EMBL" id="MRZU01000003">
    <property type="protein sequence ID" value="OUJ19257.1"/>
    <property type="molecule type" value="Genomic_DNA"/>
</dbReference>
<dbReference type="InterPro" id="IPR022918">
    <property type="entry name" value="Phe_tRNA_ligase_beta2_arc"/>
</dbReference>